<comment type="subcellular location">
    <subcellularLocation>
        <location evidence="10">Cell membrane</location>
        <topology evidence="10">Multi-pass membrane protein</topology>
    </subcellularLocation>
</comment>
<sequence>MEYALAAGLSYLSGSVPWALLIVRWVAGVDLRTVGSGNPGATNAARVVGKRWGAFILLLDALKGAVPALILPRLLTGEALTDGGEAWRRLAVVCGAAAVLGHVFPVWLKFRGGKGVATGLGVAAALHWPGLLVGAASFLLVVKTTRLVALASTVAAWAFAITCGVDCLLVRPDHFAPARWHLAGFALLTAVLITARHAGNFARMLRGEENRWGGQDLKPADSLKPAATPGSAPPAGDGEAGTIEAAAAAEGHAPPAPRSPR</sequence>
<evidence type="ECO:0000256" key="10">
    <source>
        <dbReference type="HAMAP-Rule" id="MF_01043"/>
    </source>
</evidence>
<comment type="subunit">
    <text evidence="10">Probably interacts with PlsX.</text>
</comment>
<comment type="similarity">
    <text evidence="10">Belongs to the PlsY family.</text>
</comment>
<dbReference type="KEGG" id="acaf:CA12_22690"/>
<dbReference type="Pfam" id="PF02660">
    <property type="entry name" value="G3P_acyltransf"/>
    <property type="match status" value="1"/>
</dbReference>
<evidence type="ECO:0000256" key="5">
    <source>
        <dbReference type="ARBA" id="ARBA00022989"/>
    </source>
</evidence>
<dbReference type="HAMAP" id="MF_01043">
    <property type="entry name" value="PlsY"/>
    <property type="match status" value="1"/>
</dbReference>
<evidence type="ECO:0000256" key="8">
    <source>
        <dbReference type="ARBA" id="ARBA00023209"/>
    </source>
</evidence>
<dbReference type="GO" id="GO:0043772">
    <property type="term" value="F:acyl-phosphate glycerol-3-phosphate acyltransferase activity"/>
    <property type="evidence" value="ECO:0007669"/>
    <property type="project" value="UniProtKB-UniRule"/>
</dbReference>
<dbReference type="EC" id="2.3.1.275" evidence="10"/>
<keyword evidence="12" id="KW-0012">Acyltransferase</keyword>
<evidence type="ECO:0000256" key="7">
    <source>
        <dbReference type="ARBA" id="ARBA00023136"/>
    </source>
</evidence>
<keyword evidence="13" id="KW-1185">Reference proteome</keyword>
<feature type="transmembrane region" description="Helical" evidence="10">
    <location>
        <begin position="52"/>
        <end position="75"/>
    </location>
</feature>
<dbReference type="OrthoDB" id="9777124at2"/>
<comment type="function">
    <text evidence="10">Catalyzes the transfer of an acyl group from acyl-phosphate (acyl-PO(4)) to glycerol-3-phosphate (G3P) to form lysophosphatidic acid (LPA). This enzyme utilizes acyl-phosphate as fatty acyl donor, but not acyl-CoA or acyl-ACP.</text>
</comment>
<dbReference type="PANTHER" id="PTHR30309">
    <property type="entry name" value="INNER MEMBRANE PROTEIN YGIH"/>
    <property type="match status" value="1"/>
</dbReference>
<dbReference type="Proteomes" id="UP000318741">
    <property type="component" value="Chromosome"/>
</dbReference>
<keyword evidence="7 10" id="KW-0472">Membrane</keyword>
<gene>
    <name evidence="10 12" type="primary">plsY</name>
    <name evidence="12" type="ORF">CA12_22690</name>
</gene>
<feature type="transmembrane region" description="Helical" evidence="10">
    <location>
        <begin position="120"/>
        <end position="141"/>
    </location>
</feature>
<dbReference type="InterPro" id="IPR003811">
    <property type="entry name" value="G3P_acylTferase_PlsY"/>
</dbReference>
<feature type="transmembrane region" description="Helical" evidence="10">
    <location>
        <begin position="148"/>
        <end position="172"/>
    </location>
</feature>
<feature type="transmembrane region" description="Helical" evidence="10">
    <location>
        <begin position="178"/>
        <end position="195"/>
    </location>
</feature>
<feature type="region of interest" description="Disordered" evidence="11">
    <location>
        <begin position="213"/>
        <end position="261"/>
    </location>
</feature>
<evidence type="ECO:0000256" key="9">
    <source>
        <dbReference type="ARBA" id="ARBA00023264"/>
    </source>
</evidence>
<dbReference type="GO" id="GO:0005886">
    <property type="term" value="C:plasma membrane"/>
    <property type="evidence" value="ECO:0007669"/>
    <property type="project" value="UniProtKB-SubCell"/>
</dbReference>
<keyword evidence="8 10" id="KW-0594">Phospholipid biosynthesis</keyword>
<name>A0A517P9W6_9PLAN</name>
<keyword evidence="5 10" id="KW-1133">Transmembrane helix</keyword>
<evidence type="ECO:0000256" key="2">
    <source>
        <dbReference type="ARBA" id="ARBA00022516"/>
    </source>
</evidence>
<evidence type="ECO:0000256" key="6">
    <source>
        <dbReference type="ARBA" id="ARBA00023098"/>
    </source>
</evidence>
<dbReference type="SMART" id="SM01207">
    <property type="entry name" value="G3P_acyltransf"/>
    <property type="match status" value="1"/>
</dbReference>
<evidence type="ECO:0000256" key="11">
    <source>
        <dbReference type="SAM" id="MobiDB-lite"/>
    </source>
</evidence>
<feature type="transmembrane region" description="Helical" evidence="10">
    <location>
        <begin position="87"/>
        <end position="108"/>
    </location>
</feature>
<comment type="pathway">
    <text evidence="10">Lipid metabolism; phospholipid metabolism.</text>
</comment>
<dbReference type="RefSeq" id="WP_145359035.1">
    <property type="nucleotide sequence ID" value="NZ_CP036265.1"/>
</dbReference>
<accession>A0A517P9W6</accession>
<dbReference type="GO" id="GO:0008654">
    <property type="term" value="P:phospholipid biosynthetic process"/>
    <property type="evidence" value="ECO:0007669"/>
    <property type="project" value="UniProtKB-UniRule"/>
</dbReference>
<keyword evidence="4 10" id="KW-0812">Transmembrane</keyword>
<comment type="catalytic activity">
    <reaction evidence="10">
        <text>an acyl phosphate + sn-glycerol 3-phosphate = a 1-acyl-sn-glycero-3-phosphate + phosphate</text>
        <dbReference type="Rhea" id="RHEA:34075"/>
        <dbReference type="ChEBI" id="CHEBI:43474"/>
        <dbReference type="ChEBI" id="CHEBI:57597"/>
        <dbReference type="ChEBI" id="CHEBI:57970"/>
        <dbReference type="ChEBI" id="CHEBI:59918"/>
        <dbReference type="EC" id="2.3.1.275"/>
    </reaction>
</comment>
<dbReference type="AlphaFoldDB" id="A0A517P9W6"/>
<evidence type="ECO:0000313" key="12">
    <source>
        <dbReference type="EMBL" id="QDT16171.1"/>
    </source>
</evidence>
<dbReference type="UniPathway" id="UPA00085"/>
<keyword evidence="3 10" id="KW-0808">Transferase</keyword>
<evidence type="ECO:0000256" key="3">
    <source>
        <dbReference type="ARBA" id="ARBA00022679"/>
    </source>
</evidence>
<feature type="compositionally biased region" description="Low complexity" evidence="11">
    <location>
        <begin position="225"/>
        <end position="253"/>
    </location>
</feature>
<proteinExistence type="inferred from homology"/>
<reference evidence="12 13" key="1">
    <citation type="submission" date="2019-02" db="EMBL/GenBank/DDBJ databases">
        <title>Deep-cultivation of Planctomycetes and their phenomic and genomic characterization uncovers novel biology.</title>
        <authorList>
            <person name="Wiegand S."/>
            <person name="Jogler M."/>
            <person name="Boedeker C."/>
            <person name="Pinto D."/>
            <person name="Vollmers J."/>
            <person name="Rivas-Marin E."/>
            <person name="Kohn T."/>
            <person name="Peeters S.H."/>
            <person name="Heuer A."/>
            <person name="Rast P."/>
            <person name="Oberbeckmann S."/>
            <person name="Bunk B."/>
            <person name="Jeske O."/>
            <person name="Meyerdierks A."/>
            <person name="Storesund J.E."/>
            <person name="Kallscheuer N."/>
            <person name="Luecker S."/>
            <person name="Lage O.M."/>
            <person name="Pohl T."/>
            <person name="Merkel B.J."/>
            <person name="Hornburger P."/>
            <person name="Mueller R.-W."/>
            <person name="Bruemmer F."/>
            <person name="Labrenz M."/>
            <person name="Spormann A.M."/>
            <person name="Op den Camp H."/>
            <person name="Overmann J."/>
            <person name="Amann R."/>
            <person name="Jetten M.S.M."/>
            <person name="Mascher T."/>
            <person name="Medema M.H."/>
            <person name="Devos D.P."/>
            <person name="Kaster A.-K."/>
            <person name="Ovreas L."/>
            <person name="Rohde M."/>
            <person name="Galperin M.Y."/>
            <person name="Jogler C."/>
        </authorList>
    </citation>
    <scope>NUCLEOTIDE SEQUENCE [LARGE SCALE GENOMIC DNA]</scope>
    <source>
        <strain evidence="12 13">CA12</strain>
    </source>
</reference>
<keyword evidence="2 10" id="KW-0444">Lipid biosynthesis</keyword>
<organism evidence="12 13">
    <name type="scientific">Alienimonas californiensis</name>
    <dbReference type="NCBI Taxonomy" id="2527989"/>
    <lineage>
        <taxon>Bacteria</taxon>
        <taxon>Pseudomonadati</taxon>
        <taxon>Planctomycetota</taxon>
        <taxon>Planctomycetia</taxon>
        <taxon>Planctomycetales</taxon>
        <taxon>Planctomycetaceae</taxon>
        <taxon>Alienimonas</taxon>
    </lineage>
</organism>
<dbReference type="PANTHER" id="PTHR30309:SF0">
    <property type="entry name" value="GLYCEROL-3-PHOSPHATE ACYLTRANSFERASE-RELATED"/>
    <property type="match status" value="1"/>
</dbReference>
<evidence type="ECO:0000313" key="13">
    <source>
        <dbReference type="Proteomes" id="UP000318741"/>
    </source>
</evidence>
<keyword evidence="6 10" id="KW-0443">Lipid metabolism</keyword>
<keyword evidence="9 10" id="KW-1208">Phospholipid metabolism</keyword>
<evidence type="ECO:0000256" key="4">
    <source>
        <dbReference type="ARBA" id="ARBA00022692"/>
    </source>
</evidence>
<dbReference type="EMBL" id="CP036265">
    <property type="protein sequence ID" value="QDT16171.1"/>
    <property type="molecule type" value="Genomic_DNA"/>
</dbReference>
<protein>
    <recommendedName>
        <fullName evidence="10">Glycerol-3-phosphate acyltransferase</fullName>
    </recommendedName>
    <alternativeName>
        <fullName evidence="10">Acyl-PO4 G3P acyltransferase</fullName>
    </alternativeName>
    <alternativeName>
        <fullName evidence="10">Acyl-phosphate--glycerol-3-phosphate acyltransferase</fullName>
    </alternativeName>
    <alternativeName>
        <fullName evidence="10">G3P acyltransferase</fullName>
        <shortName evidence="10">GPAT</shortName>
        <ecNumber evidence="10">2.3.1.275</ecNumber>
    </alternativeName>
    <alternativeName>
        <fullName evidence="10">Lysophosphatidic acid synthase</fullName>
        <shortName evidence="10">LPA synthase</shortName>
    </alternativeName>
</protein>
<dbReference type="NCBIfam" id="TIGR00023">
    <property type="entry name" value="glycerol-3-phosphate 1-O-acyltransferase PlsY"/>
    <property type="match status" value="1"/>
</dbReference>
<evidence type="ECO:0000256" key="1">
    <source>
        <dbReference type="ARBA" id="ARBA00022475"/>
    </source>
</evidence>
<keyword evidence="1 10" id="KW-1003">Cell membrane</keyword>